<gene>
    <name evidence="2" type="ORF">OPV22_004790</name>
</gene>
<name>A0AAV8RJK3_ENSVE</name>
<feature type="transmembrane region" description="Helical" evidence="1">
    <location>
        <begin position="50"/>
        <end position="69"/>
    </location>
</feature>
<dbReference type="Proteomes" id="UP001222027">
    <property type="component" value="Unassembled WGS sequence"/>
</dbReference>
<keyword evidence="1" id="KW-0472">Membrane</keyword>
<protein>
    <recommendedName>
        <fullName evidence="4">Peptidylprolyl isomerase</fullName>
    </recommendedName>
</protein>
<dbReference type="AlphaFoldDB" id="A0AAV8RJK3"/>
<evidence type="ECO:0008006" key="4">
    <source>
        <dbReference type="Google" id="ProtNLM"/>
    </source>
</evidence>
<comment type="caution">
    <text evidence="2">The sequence shown here is derived from an EMBL/GenBank/DDBJ whole genome shotgun (WGS) entry which is preliminary data.</text>
</comment>
<evidence type="ECO:0000313" key="3">
    <source>
        <dbReference type="Proteomes" id="UP001222027"/>
    </source>
</evidence>
<proteinExistence type="predicted"/>
<keyword evidence="1" id="KW-1133">Transmembrane helix</keyword>
<evidence type="ECO:0000313" key="2">
    <source>
        <dbReference type="EMBL" id="KAJ8503904.1"/>
    </source>
</evidence>
<evidence type="ECO:0000256" key="1">
    <source>
        <dbReference type="SAM" id="Phobius"/>
    </source>
</evidence>
<reference evidence="2 3" key="1">
    <citation type="submission" date="2022-12" db="EMBL/GenBank/DDBJ databases">
        <title>Chromosome-scale assembly of the Ensete ventricosum genome.</title>
        <authorList>
            <person name="Dussert Y."/>
            <person name="Stocks J."/>
            <person name="Wendawek A."/>
            <person name="Woldeyes F."/>
            <person name="Nichols R.A."/>
            <person name="Borrell J.S."/>
        </authorList>
    </citation>
    <scope>NUCLEOTIDE SEQUENCE [LARGE SCALE GENOMIC DNA]</scope>
    <source>
        <strain evidence="3">cv. Maze</strain>
        <tissue evidence="2">Seeds</tissue>
    </source>
</reference>
<dbReference type="EMBL" id="JAQQAF010000002">
    <property type="protein sequence ID" value="KAJ8503904.1"/>
    <property type="molecule type" value="Genomic_DNA"/>
</dbReference>
<keyword evidence="1" id="KW-0812">Transmembrane</keyword>
<sequence>MRTRRRWIVSGLTETNQAGDPMYSSLLYLSVSESQKEGFVFLIQNRKSNLFHKLVVGFMVAATILAAVMTRMDCRGDQLTISLWTSTFWPKLNHTDGTANKQVLRSGTEVGELT</sequence>
<accession>A0AAV8RJK3</accession>
<organism evidence="2 3">
    <name type="scientific">Ensete ventricosum</name>
    <name type="common">Abyssinian banana</name>
    <name type="synonym">Musa ensete</name>
    <dbReference type="NCBI Taxonomy" id="4639"/>
    <lineage>
        <taxon>Eukaryota</taxon>
        <taxon>Viridiplantae</taxon>
        <taxon>Streptophyta</taxon>
        <taxon>Embryophyta</taxon>
        <taxon>Tracheophyta</taxon>
        <taxon>Spermatophyta</taxon>
        <taxon>Magnoliopsida</taxon>
        <taxon>Liliopsida</taxon>
        <taxon>Zingiberales</taxon>
        <taxon>Musaceae</taxon>
        <taxon>Ensete</taxon>
    </lineage>
</organism>
<keyword evidence="3" id="KW-1185">Reference proteome</keyword>